<organism evidence="2 3">
    <name type="scientific">Salinisphaera dokdonensis CL-ES53</name>
    <dbReference type="NCBI Taxonomy" id="1304272"/>
    <lineage>
        <taxon>Bacteria</taxon>
        <taxon>Pseudomonadati</taxon>
        <taxon>Pseudomonadota</taxon>
        <taxon>Gammaproteobacteria</taxon>
        <taxon>Salinisphaerales</taxon>
        <taxon>Salinisphaeraceae</taxon>
        <taxon>Salinisphaera</taxon>
    </lineage>
</organism>
<reference evidence="2 3" key="1">
    <citation type="submission" date="2013-03" db="EMBL/GenBank/DDBJ databases">
        <title>Salinisphaera dokdonensis CL-ES53 Genome Sequencing.</title>
        <authorList>
            <person name="Li C."/>
            <person name="Lai Q."/>
            <person name="Shao Z."/>
        </authorList>
    </citation>
    <scope>NUCLEOTIDE SEQUENCE [LARGE SCALE GENOMIC DNA]</scope>
    <source>
        <strain evidence="2 3">CL-ES53</strain>
    </source>
</reference>
<evidence type="ECO:0000313" key="2">
    <source>
        <dbReference type="EMBL" id="MES1930255.1"/>
    </source>
</evidence>
<evidence type="ECO:0000313" key="3">
    <source>
        <dbReference type="Proteomes" id="UP001460888"/>
    </source>
</evidence>
<protein>
    <submittedName>
        <fullName evidence="2">Uncharacterized protein</fullName>
    </submittedName>
</protein>
<gene>
    <name evidence="2" type="ORF">SADO_13408</name>
</gene>
<dbReference type="EMBL" id="APND01000004">
    <property type="protein sequence ID" value="MES1930255.1"/>
    <property type="molecule type" value="Genomic_DNA"/>
</dbReference>
<sequence length="272" mass="29821">MTTTAPRTLRAFNTLLEQAQLPHLSAQQFKSLREAKPRNQLISAVTTMHSDRNARAFVEKAIKEVGATAASVVNAPQQQSAPRPAPQDGPDFEGARAPVQQQALTQPAQNGDGAPREFEYTMHVYGGKAALCFEPTTTRGDDFTVALDSATSNAPRQYDWKSKLRVQLTRDELPVVAGVLLGLIPSCEYKNHGANNDKGFSIEDQGNKLFVRTWAKDHPVRAVPMKPEDAYRIATLFLRQLGLNAPWMTASDIIQTIRMVVARRVASGANNG</sequence>
<dbReference type="Proteomes" id="UP001460888">
    <property type="component" value="Unassembled WGS sequence"/>
</dbReference>
<feature type="region of interest" description="Disordered" evidence="1">
    <location>
        <begin position="73"/>
        <end position="94"/>
    </location>
</feature>
<comment type="caution">
    <text evidence="2">The sequence shown here is derived from an EMBL/GenBank/DDBJ whole genome shotgun (WGS) entry which is preliminary data.</text>
</comment>
<evidence type="ECO:0000256" key="1">
    <source>
        <dbReference type="SAM" id="MobiDB-lite"/>
    </source>
</evidence>
<keyword evidence="3" id="KW-1185">Reference proteome</keyword>
<proteinExistence type="predicted"/>
<accession>A0ABV2B3N2</accession>
<dbReference type="RefSeq" id="WP_353112291.1">
    <property type="nucleotide sequence ID" value="NZ_APND01000004.1"/>
</dbReference>
<name>A0ABV2B3N2_9GAMM</name>